<dbReference type="Gene3D" id="3.40.50.410">
    <property type="entry name" value="von Willebrand factor, type A domain"/>
    <property type="match status" value="1"/>
</dbReference>
<keyword evidence="1" id="KW-0472">Membrane</keyword>
<gene>
    <name evidence="2" type="ORF">VHP8226_03257</name>
</gene>
<protein>
    <recommendedName>
        <fullName evidence="4">Pilus assembly protein TadG</fullName>
    </recommendedName>
</protein>
<dbReference type="InterPro" id="IPR036465">
    <property type="entry name" value="vWFA_dom_sf"/>
</dbReference>
<evidence type="ECO:0000313" key="3">
    <source>
        <dbReference type="Proteomes" id="UP000838160"/>
    </source>
</evidence>
<keyword evidence="3" id="KW-1185">Reference proteome</keyword>
<dbReference type="RefSeq" id="WP_237486095.1">
    <property type="nucleotide sequence ID" value="NZ_CAKLCM010000003.1"/>
</dbReference>
<evidence type="ECO:0008006" key="4">
    <source>
        <dbReference type="Google" id="ProtNLM"/>
    </source>
</evidence>
<evidence type="ECO:0000313" key="2">
    <source>
        <dbReference type="EMBL" id="CAH0529503.1"/>
    </source>
</evidence>
<keyword evidence="1" id="KW-1133">Transmembrane helix</keyword>
<dbReference type="Proteomes" id="UP000838160">
    <property type="component" value="Unassembled WGS sequence"/>
</dbReference>
<proteinExistence type="predicted"/>
<dbReference type="SUPFAM" id="SSF53300">
    <property type="entry name" value="vWA-like"/>
    <property type="match status" value="1"/>
</dbReference>
<comment type="caution">
    <text evidence="2">The sequence shown here is derived from an EMBL/GenBank/DDBJ whole genome shotgun (WGS) entry which is preliminary data.</text>
</comment>
<reference evidence="2" key="1">
    <citation type="submission" date="2021-12" db="EMBL/GenBank/DDBJ databases">
        <authorList>
            <person name="Rodrigo-Torres L."/>
            <person name="Arahal R. D."/>
            <person name="Lucena T."/>
        </authorList>
    </citation>
    <scope>NUCLEOTIDE SEQUENCE</scope>
    <source>
        <strain evidence="2">CECT 8226</strain>
    </source>
</reference>
<name>A0ABM8ZLV0_9VIBR</name>
<organism evidence="2 3">
    <name type="scientific">Vibrio hippocampi</name>
    <dbReference type="NCBI Taxonomy" id="654686"/>
    <lineage>
        <taxon>Bacteria</taxon>
        <taxon>Pseudomonadati</taxon>
        <taxon>Pseudomonadota</taxon>
        <taxon>Gammaproteobacteria</taxon>
        <taxon>Vibrionales</taxon>
        <taxon>Vibrionaceae</taxon>
        <taxon>Vibrio</taxon>
    </lineage>
</organism>
<accession>A0ABM8ZLV0</accession>
<keyword evidence="1" id="KW-0812">Transmembrane</keyword>
<dbReference type="EMBL" id="CAKLCM010000003">
    <property type="protein sequence ID" value="CAH0529503.1"/>
    <property type="molecule type" value="Genomic_DNA"/>
</dbReference>
<evidence type="ECO:0000256" key="1">
    <source>
        <dbReference type="SAM" id="Phobius"/>
    </source>
</evidence>
<feature type="transmembrane region" description="Helical" evidence="1">
    <location>
        <begin position="16"/>
        <end position="36"/>
    </location>
</feature>
<sequence>MGRYHGYSGRRRQSGVAAVWMAFTLVPVLGISFWAVEGTRYIQETNRLRDGAQAAASAVTIANDPSAADSLAALYINQYARSHNSAVVTAVQQHQLADPDSGQEEWIQYTVDVTTTHTSWFANQLIPAFNTSENLTGQAVAKKYPLVLGDKNIDIVFVSDFSGSMSWRWGSSRSCTSTSCKIEDLKQAVKSISDKLLCNQVGTDAQTGEAVCEDEDQSSLADTLLNRVAVIPFNIRTRENLAGANYTVSQLRYRDDVETNNTSLPYDQVDWNFWRSYNPTDVRRCSRRSNRCPSGINDAQDQANRIVSVFNIGRNTDEDTRFYADVYDYVDFQGTVDNMFTSTFPQQTTHYQLSSMALYNGYGSTGVQFSNIPLTNVRASIDAIDSMSANGNTAAFQGMLSGFQAMAAGRPDTEDEEELAEYQEKIKMVIVLSDGVESPENGILPALVNQGLCDKAREAIPGLYIAVIGIDFAASEQSGFQDCVLNVNEDIIDVENTDEFIEKLEELIRKGSQGVGETRLYG</sequence>